<keyword evidence="2" id="KW-0813">Transport</keyword>
<feature type="transmembrane region" description="Helical" evidence="9">
    <location>
        <begin position="15"/>
        <end position="41"/>
    </location>
</feature>
<dbReference type="HOGENOM" id="CLU_000604_84_9_9"/>
<keyword evidence="4 9" id="KW-0812">Transmembrane</keyword>
<keyword evidence="6 12" id="KW-0067">ATP-binding</keyword>
<dbReference type="InterPro" id="IPR039421">
    <property type="entry name" value="Type_1_exporter"/>
</dbReference>
<dbReference type="PROSITE" id="PS00211">
    <property type="entry name" value="ABC_TRANSPORTER_1"/>
    <property type="match status" value="1"/>
</dbReference>
<evidence type="ECO:0000256" key="4">
    <source>
        <dbReference type="ARBA" id="ARBA00022692"/>
    </source>
</evidence>
<evidence type="ECO:0000256" key="5">
    <source>
        <dbReference type="ARBA" id="ARBA00022741"/>
    </source>
</evidence>
<reference evidence="12 13" key="1">
    <citation type="submission" date="2010-12" db="EMBL/GenBank/DDBJ databases">
        <authorList>
            <person name="Muzny D."/>
            <person name="Qin X."/>
            <person name="Deng J."/>
            <person name="Jiang H."/>
            <person name="Liu Y."/>
            <person name="Qu J."/>
            <person name="Song X.-Z."/>
            <person name="Zhang L."/>
            <person name="Thornton R."/>
            <person name="Coyle M."/>
            <person name="Francisco L."/>
            <person name="Jackson L."/>
            <person name="Javaid M."/>
            <person name="Korchina V."/>
            <person name="Kovar C."/>
            <person name="Mata R."/>
            <person name="Mathew T."/>
            <person name="Ngo R."/>
            <person name="Nguyen L."/>
            <person name="Nguyen N."/>
            <person name="Okwuonu G."/>
            <person name="Ongeri F."/>
            <person name="Pham C."/>
            <person name="Simmons D."/>
            <person name="Wilczek-Boney K."/>
            <person name="Hale W."/>
            <person name="Jakkamsetti A."/>
            <person name="Pham P."/>
            <person name="Ruth R."/>
            <person name="San Lucas F."/>
            <person name="Warren J."/>
            <person name="Zhang J."/>
            <person name="Zhao Z."/>
            <person name="Zhou C."/>
            <person name="Zhu D."/>
            <person name="Lee S."/>
            <person name="Bess C."/>
            <person name="Blankenburg K."/>
            <person name="Forbes L."/>
            <person name="Fu Q."/>
            <person name="Gubbala S."/>
            <person name="Hirani K."/>
            <person name="Jayaseelan J.C."/>
            <person name="Lara F."/>
            <person name="Munidasa M."/>
            <person name="Palculict T."/>
            <person name="Patil S."/>
            <person name="Pu L.-L."/>
            <person name="Saada N."/>
            <person name="Tang L."/>
            <person name="Weissenberger G."/>
            <person name="Zhu Y."/>
            <person name="Hemphill L."/>
            <person name="Shang Y."/>
            <person name="Youmans B."/>
            <person name="Ayvaz T."/>
            <person name="Ross M."/>
            <person name="Santibanez J."/>
            <person name="Aqrawi P."/>
            <person name="Gross S."/>
            <person name="Joshi V."/>
            <person name="Fowler G."/>
            <person name="Nazareth L."/>
            <person name="Reid J."/>
            <person name="Worley K."/>
            <person name="Petrosino J."/>
            <person name="Highlander S."/>
            <person name="Gibbs R."/>
        </authorList>
    </citation>
    <scope>NUCLEOTIDE SEQUENCE [LARGE SCALE GENOMIC DNA]</scope>
    <source>
        <strain evidence="12 13">ATCC 23263</strain>
    </source>
</reference>
<dbReference type="OrthoDB" id="9762778at2"/>
<sequence>MELIKRYIQKNKNQYMLAVLLAILGVTAGLFAYLLLADIIVALIGNERDGSFYLYRGIALLACLSLKEVFAVFSTSVSHKATFQSLKEIREELSAKLFHMPLGNIMNIPSGKLKNIIVDQVDSMETTMAHIIPEMTANILGPIVLFVYMLILDWRLALVSLIPLLIGMFCMKSVMATYGKNYQKSVEINQGMNNAVVEYINGIEVIKTFNQSDASYKKYSDAVYDNAAFYYGWMKETMLGVSAYRKISPMSLLTILPLGICFNMNGTLPITSFITIIILSFGTIENILTATNYMDDLARIGTITKEIGLILDSPDLEHGNSPVELQDNRIELTDVNFSYVKDKKVLDNVSLFIEENQVSAFAGESGSGKSTITKLIAGFWNPESGEVKIGGRNIKEFPLEQLADIISYVSQDNYLFALSIRENIRIGKPSASDVEVEEIAKQSGCHDFICNLPAGYDTIAGEGGGHLSGGERQRIAIARAMLKNAPIVILDEATSYMDTENESIVQEAISSLVKGKTLILIAHRLRTIVNADKIFVVDKGRIENSGSHKELLEKSKAYQSLWNAAVKEAVR</sequence>
<proteinExistence type="predicted"/>
<protein>
    <submittedName>
        <fullName evidence="12">ABC transporter, ATP-binding protein</fullName>
    </submittedName>
</protein>
<dbReference type="EMBL" id="AEQN01000015">
    <property type="protein sequence ID" value="EFV02009.1"/>
    <property type="molecule type" value="Genomic_DNA"/>
</dbReference>
<dbReference type="GO" id="GO:0005886">
    <property type="term" value="C:plasma membrane"/>
    <property type="evidence" value="ECO:0007669"/>
    <property type="project" value="UniProtKB-SubCell"/>
</dbReference>
<evidence type="ECO:0000256" key="7">
    <source>
        <dbReference type="ARBA" id="ARBA00022989"/>
    </source>
</evidence>
<gene>
    <name evidence="12" type="ORF">HMP0721_0907</name>
</gene>
<dbReference type="GO" id="GO:0015421">
    <property type="term" value="F:ABC-type oligopeptide transporter activity"/>
    <property type="evidence" value="ECO:0007669"/>
    <property type="project" value="TreeGrafter"/>
</dbReference>
<evidence type="ECO:0000256" key="6">
    <source>
        <dbReference type="ARBA" id="ARBA00022840"/>
    </source>
</evidence>
<dbReference type="RefSeq" id="WP_006598331.1">
    <property type="nucleotide sequence ID" value="NZ_GL622359.1"/>
</dbReference>
<comment type="caution">
    <text evidence="12">The sequence shown here is derived from an EMBL/GenBank/DDBJ whole genome shotgun (WGS) entry which is preliminary data.</text>
</comment>
<keyword evidence="13" id="KW-1185">Reference proteome</keyword>
<dbReference type="SUPFAM" id="SSF90123">
    <property type="entry name" value="ABC transporter transmembrane region"/>
    <property type="match status" value="1"/>
</dbReference>
<dbReference type="Gene3D" id="3.40.50.300">
    <property type="entry name" value="P-loop containing nucleotide triphosphate hydrolases"/>
    <property type="match status" value="1"/>
</dbReference>
<feature type="transmembrane region" description="Helical" evidence="9">
    <location>
        <begin position="255"/>
        <end position="281"/>
    </location>
</feature>
<dbReference type="CDD" id="cd07346">
    <property type="entry name" value="ABC_6TM_exporters"/>
    <property type="match status" value="1"/>
</dbReference>
<dbReference type="Pfam" id="PF00005">
    <property type="entry name" value="ABC_tran"/>
    <property type="match status" value="1"/>
</dbReference>
<name>E6MFX4_9FIRM</name>
<dbReference type="FunFam" id="3.40.50.300:FF:000221">
    <property type="entry name" value="Multidrug ABC transporter ATP-binding protein"/>
    <property type="match status" value="1"/>
</dbReference>
<dbReference type="eggNOG" id="COG1132">
    <property type="taxonomic scope" value="Bacteria"/>
</dbReference>
<dbReference type="GO" id="GO:0005524">
    <property type="term" value="F:ATP binding"/>
    <property type="evidence" value="ECO:0007669"/>
    <property type="project" value="UniProtKB-KW"/>
</dbReference>
<dbReference type="InterPro" id="IPR003593">
    <property type="entry name" value="AAA+_ATPase"/>
</dbReference>
<dbReference type="InterPro" id="IPR027417">
    <property type="entry name" value="P-loop_NTPase"/>
</dbReference>
<comment type="subcellular location">
    <subcellularLocation>
        <location evidence="1">Cell membrane</location>
        <topology evidence="1">Multi-pass membrane protein</topology>
    </subcellularLocation>
</comment>
<dbReference type="AlphaFoldDB" id="E6MFX4"/>
<keyword evidence="3" id="KW-1003">Cell membrane</keyword>
<dbReference type="GO" id="GO:0016887">
    <property type="term" value="F:ATP hydrolysis activity"/>
    <property type="evidence" value="ECO:0007669"/>
    <property type="project" value="InterPro"/>
</dbReference>
<keyword evidence="5" id="KW-0547">Nucleotide-binding</keyword>
<evidence type="ECO:0000259" key="10">
    <source>
        <dbReference type="PROSITE" id="PS50893"/>
    </source>
</evidence>
<evidence type="ECO:0000313" key="12">
    <source>
        <dbReference type="EMBL" id="EFV02009.1"/>
    </source>
</evidence>
<dbReference type="SMART" id="SM00382">
    <property type="entry name" value="AAA"/>
    <property type="match status" value="1"/>
</dbReference>
<dbReference type="InterPro" id="IPR017871">
    <property type="entry name" value="ABC_transporter-like_CS"/>
</dbReference>
<dbReference type="PANTHER" id="PTHR43394:SF1">
    <property type="entry name" value="ATP-BINDING CASSETTE SUB-FAMILY B MEMBER 10, MITOCHONDRIAL"/>
    <property type="match status" value="1"/>
</dbReference>
<dbReference type="Pfam" id="PF00664">
    <property type="entry name" value="ABC_membrane"/>
    <property type="match status" value="1"/>
</dbReference>
<dbReference type="InterPro" id="IPR011527">
    <property type="entry name" value="ABC1_TM_dom"/>
</dbReference>
<feature type="transmembrane region" description="Helical" evidence="9">
    <location>
        <begin position="53"/>
        <end position="73"/>
    </location>
</feature>
<dbReference type="PROSITE" id="PS50929">
    <property type="entry name" value="ABC_TM1F"/>
    <property type="match status" value="1"/>
</dbReference>
<dbReference type="PROSITE" id="PS50893">
    <property type="entry name" value="ABC_TRANSPORTER_2"/>
    <property type="match status" value="1"/>
</dbReference>
<feature type="transmembrane region" description="Helical" evidence="9">
    <location>
        <begin position="157"/>
        <end position="175"/>
    </location>
</feature>
<dbReference type="Proteomes" id="UP000004754">
    <property type="component" value="Unassembled WGS sequence"/>
</dbReference>
<keyword evidence="7 9" id="KW-1133">Transmembrane helix</keyword>
<feature type="domain" description="ABC transporter" evidence="10">
    <location>
        <begin position="330"/>
        <end position="564"/>
    </location>
</feature>
<dbReference type="Gene3D" id="1.20.1560.10">
    <property type="entry name" value="ABC transporter type 1, transmembrane domain"/>
    <property type="match status" value="1"/>
</dbReference>
<dbReference type="PANTHER" id="PTHR43394">
    <property type="entry name" value="ATP-DEPENDENT PERMEASE MDL1, MITOCHONDRIAL"/>
    <property type="match status" value="1"/>
</dbReference>
<feature type="transmembrane region" description="Helical" evidence="9">
    <location>
        <begin position="131"/>
        <end position="151"/>
    </location>
</feature>
<evidence type="ECO:0000256" key="1">
    <source>
        <dbReference type="ARBA" id="ARBA00004651"/>
    </source>
</evidence>
<dbReference type="InterPro" id="IPR036640">
    <property type="entry name" value="ABC1_TM_sf"/>
</dbReference>
<keyword evidence="8 9" id="KW-0472">Membrane</keyword>
<dbReference type="SUPFAM" id="SSF52540">
    <property type="entry name" value="P-loop containing nucleoside triphosphate hydrolases"/>
    <property type="match status" value="1"/>
</dbReference>
<feature type="domain" description="ABC transmembrane type-1" evidence="11">
    <location>
        <begin position="17"/>
        <end position="299"/>
    </location>
</feature>
<evidence type="ECO:0000256" key="2">
    <source>
        <dbReference type="ARBA" id="ARBA00022448"/>
    </source>
</evidence>
<evidence type="ECO:0000313" key="13">
    <source>
        <dbReference type="Proteomes" id="UP000004754"/>
    </source>
</evidence>
<evidence type="ECO:0000256" key="3">
    <source>
        <dbReference type="ARBA" id="ARBA00022475"/>
    </source>
</evidence>
<dbReference type="STRING" id="887929.HMP0721_0907"/>
<evidence type="ECO:0000256" key="9">
    <source>
        <dbReference type="SAM" id="Phobius"/>
    </source>
</evidence>
<dbReference type="InterPro" id="IPR003439">
    <property type="entry name" value="ABC_transporter-like_ATP-bd"/>
</dbReference>
<evidence type="ECO:0000256" key="8">
    <source>
        <dbReference type="ARBA" id="ARBA00023136"/>
    </source>
</evidence>
<evidence type="ECO:0000259" key="11">
    <source>
        <dbReference type="PROSITE" id="PS50929"/>
    </source>
</evidence>
<organism evidence="12 13">
    <name type="scientific">Pseudoramibacter alactolyticus ATCC 23263</name>
    <dbReference type="NCBI Taxonomy" id="887929"/>
    <lineage>
        <taxon>Bacteria</taxon>
        <taxon>Bacillati</taxon>
        <taxon>Bacillota</taxon>
        <taxon>Clostridia</taxon>
        <taxon>Eubacteriales</taxon>
        <taxon>Eubacteriaceae</taxon>
        <taxon>Pseudoramibacter</taxon>
    </lineage>
</organism>
<accession>E6MFX4</accession>